<evidence type="ECO:0000313" key="2">
    <source>
        <dbReference type="Proteomes" id="UP001061991"/>
    </source>
</evidence>
<sequence>MMRTSLKGFSSIIAEREAISLGSAMRYSTDPGNRASSHPAPQGKAETDEQAVVVIGQVTPPIARIVIVIEMYPHKIIPFE</sequence>
<gene>
    <name evidence="1" type="ORF">N8E88_09730</name>
</gene>
<proteinExistence type="predicted"/>
<name>A0ACD4CZS9_9HYPH</name>
<accession>A0ACD4CZS9</accession>
<protein>
    <submittedName>
        <fullName evidence="1">Uncharacterized protein</fullName>
    </submittedName>
</protein>
<dbReference type="Proteomes" id="UP001061991">
    <property type="component" value="Plasmid p_unnamed1"/>
</dbReference>
<organism evidence="1 2">
    <name type="scientific">Phyllobacterium zundukense</name>
    <dbReference type="NCBI Taxonomy" id="1867719"/>
    <lineage>
        <taxon>Bacteria</taxon>
        <taxon>Pseudomonadati</taxon>
        <taxon>Pseudomonadota</taxon>
        <taxon>Alphaproteobacteria</taxon>
        <taxon>Hyphomicrobiales</taxon>
        <taxon>Phyllobacteriaceae</taxon>
        <taxon>Phyllobacterium</taxon>
    </lineage>
</organism>
<geneLocation type="plasmid" evidence="1 2">
    <name>p_unnamed1</name>
</geneLocation>
<dbReference type="EMBL" id="CP104972">
    <property type="protein sequence ID" value="UXN59138.1"/>
    <property type="molecule type" value="Genomic_DNA"/>
</dbReference>
<reference evidence="1" key="1">
    <citation type="submission" date="2022-09" db="EMBL/GenBank/DDBJ databases">
        <title>Interaction between co-microsymbionts with complementary sets of symbiotic genes in legume-rhizobium systems.</title>
        <authorList>
            <person name="Safronova V."/>
            <person name="Sazanova A."/>
            <person name="Afonin A."/>
            <person name="Chirak E."/>
        </authorList>
    </citation>
    <scope>NUCLEOTIDE SEQUENCE</scope>
    <source>
        <strain evidence="1">A18/3m</strain>
    </source>
</reference>
<evidence type="ECO:0000313" key="1">
    <source>
        <dbReference type="EMBL" id="UXN59138.1"/>
    </source>
</evidence>
<keyword evidence="2" id="KW-1185">Reference proteome</keyword>
<keyword evidence="1" id="KW-0614">Plasmid</keyword>